<dbReference type="GO" id="GO:0005506">
    <property type="term" value="F:iron ion binding"/>
    <property type="evidence" value="ECO:0007669"/>
    <property type="project" value="InterPro"/>
</dbReference>
<dbReference type="AlphaFoldDB" id="A0AAV6JCF4"/>
<reference evidence="6" key="1">
    <citation type="submission" date="2020-08" db="EMBL/GenBank/DDBJ databases">
        <title>Plant Genome Project.</title>
        <authorList>
            <person name="Zhang R.-G."/>
        </authorList>
    </citation>
    <scope>NUCLEOTIDE SEQUENCE</scope>
    <source>
        <strain evidence="6">WSP0</strain>
        <tissue evidence="6">Leaf</tissue>
    </source>
</reference>
<gene>
    <name evidence="6" type="ORF">RHGRI_024443</name>
</gene>
<dbReference type="InterPro" id="IPR036396">
    <property type="entry name" value="Cyt_P450_sf"/>
</dbReference>
<accession>A0AAV6JCF4</accession>
<protein>
    <recommendedName>
        <fullName evidence="8">Cytochrome P450</fullName>
    </recommendedName>
</protein>
<evidence type="ECO:0000256" key="3">
    <source>
        <dbReference type="ARBA" id="ARBA00022723"/>
    </source>
</evidence>
<dbReference type="GO" id="GO:0016705">
    <property type="term" value="F:oxidoreductase activity, acting on paired donors, with incorporation or reduction of molecular oxygen"/>
    <property type="evidence" value="ECO:0007669"/>
    <property type="project" value="InterPro"/>
</dbReference>
<keyword evidence="5" id="KW-0408">Iron</keyword>
<proteinExistence type="inferred from homology"/>
<evidence type="ECO:0000313" key="6">
    <source>
        <dbReference type="EMBL" id="KAG5537005.1"/>
    </source>
</evidence>
<dbReference type="InterPro" id="IPR001128">
    <property type="entry name" value="Cyt_P450"/>
</dbReference>
<dbReference type="GO" id="GO:0004497">
    <property type="term" value="F:monooxygenase activity"/>
    <property type="evidence" value="ECO:0007669"/>
    <property type="project" value="InterPro"/>
</dbReference>
<evidence type="ECO:0000256" key="2">
    <source>
        <dbReference type="ARBA" id="ARBA00022617"/>
    </source>
</evidence>
<dbReference type="PANTHER" id="PTHR47955">
    <property type="entry name" value="CYTOCHROME P450 FAMILY 71 PROTEIN"/>
    <property type="match status" value="1"/>
</dbReference>
<dbReference type="Proteomes" id="UP000823749">
    <property type="component" value="Chromosome 8"/>
</dbReference>
<comment type="similarity">
    <text evidence="1">Belongs to the cytochrome P450 family.</text>
</comment>
<dbReference type="PRINTS" id="PR00463">
    <property type="entry name" value="EP450I"/>
</dbReference>
<evidence type="ECO:0008006" key="8">
    <source>
        <dbReference type="Google" id="ProtNLM"/>
    </source>
</evidence>
<name>A0AAV6JCF4_9ERIC</name>
<evidence type="ECO:0000256" key="1">
    <source>
        <dbReference type="ARBA" id="ARBA00010617"/>
    </source>
</evidence>
<dbReference type="EMBL" id="JACTNZ010000008">
    <property type="protein sequence ID" value="KAG5537005.1"/>
    <property type="molecule type" value="Genomic_DNA"/>
</dbReference>
<keyword evidence="4" id="KW-0560">Oxidoreductase</keyword>
<sequence length="141" mass="15253">MGGLGKLLGVSNVGDYIPWLAWINSFTGLDAKVDKAAKGMDEFLEGVVEERMNCCRQENGGSGSCDSEETQGFIDIPLEIQRENATGCSPVHRDTVKALILDMLGAGTDTTSAALVWTMAELLTHPQVMKKLQHDVREIAS</sequence>
<keyword evidence="3" id="KW-0479">Metal-binding</keyword>
<dbReference type="Pfam" id="PF00067">
    <property type="entry name" value="p450"/>
    <property type="match status" value="1"/>
</dbReference>
<organism evidence="6 7">
    <name type="scientific">Rhododendron griersonianum</name>
    <dbReference type="NCBI Taxonomy" id="479676"/>
    <lineage>
        <taxon>Eukaryota</taxon>
        <taxon>Viridiplantae</taxon>
        <taxon>Streptophyta</taxon>
        <taxon>Embryophyta</taxon>
        <taxon>Tracheophyta</taxon>
        <taxon>Spermatophyta</taxon>
        <taxon>Magnoliopsida</taxon>
        <taxon>eudicotyledons</taxon>
        <taxon>Gunneridae</taxon>
        <taxon>Pentapetalae</taxon>
        <taxon>asterids</taxon>
        <taxon>Ericales</taxon>
        <taxon>Ericaceae</taxon>
        <taxon>Ericoideae</taxon>
        <taxon>Rhodoreae</taxon>
        <taxon>Rhododendron</taxon>
    </lineage>
</organism>
<dbReference type="GO" id="GO:0020037">
    <property type="term" value="F:heme binding"/>
    <property type="evidence" value="ECO:0007669"/>
    <property type="project" value="InterPro"/>
</dbReference>
<dbReference type="SUPFAM" id="SSF48264">
    <property type="entry name" value="Cytochrome P450"/>
    <property type="match status" value="1"/>
</dbReference>
<keyword evidence="7" id="KW-1185">Reference proteome</keyword>
<dbReference type="Gene3D" id="1.10.630.10">
    <property type="entry name" value="Cytochrome P450"/>
    <property type="match status" value="1"/>
</dbReference>
<dbReference type="PANTHER" id="PTHR47955:SF15">
    <property type="entry name" value="CYTOCHROME P450 71A2-LIKE"/>
    <property type="match status" value="1"/>
</dbReference>
<comment type="caution">
    <text evidence="6">The sequence shown here is derived from an EMBL/GenBank/DDBJ whole genome shotgun (WGS) entry which is preliminary data.</text>
</comment>
<evidence type="ECO:0000256" key="4">
    <source>
        <dbReference type="ARBA" id="ARBA00023002"/>
    </source>
</evidence>
<evidence type="ECO:0000256" key="5">
    <source>
        <dbReference type="ARBA" id="ARBA00023004"/>
    </source>
</evidence>
<dbReference type="InterPro" id="IPR002401">
    <property type="entry name" value="Cyt_P450_E_grp-I"/>
</dbReference>
<evidence type="ECO:0000313" key="7">
    <source>
        <dbReference type="Proteomes" id="UP000823749"/>
    </source>
</evidence>
<keyword evidence="2" id="KW-0349">Heme</keyword>